<reference evidence="1 2" key="1">
    <citation type="journal article" date="2010" name="J. Bacteriol.">
        <title>Genome sequence of the milbemycin-producing bacterium Streptomyces bingchenggensis.</title>
        <authorList>
            <person name="Wang X.J."/>
            <person name="Yan Y.J."/>
            <person name="Zhang B."/>
            <person name="An J."/>
            <person name="Wang J.J."/>
            <person name="Tian J."/>
            <person name="Jiang L."/>
            <person name="Chen Y.H."/>
            <person name="Huang S.X."/>
            <person name="Yin M."/>
            <person name="Zhang J."/>
            <person name="Gao A.L."/>
            <person name="Liu C.X."/>
            <person name="Zhu Z.X."/>
            <person name="Xiang W.S."/>
        </authorList>
    </citation>
    <scope>NUCLEOTIDE SEQUENCE [LARGE SCALE GENOMIC DNA]</scope>
    <source>
        <strain evidence="1 2">BCW-1</strain>
    </source>
</reference>
<keyword evidence="1" id="KW-0808">Transferase</keyword>
<evidence type="ECO:0000313" key="1">
    <source>
        <dbReference type="EMBL" id="ADI04581.1"/>
    </source>
</evidence>
<proteinExistence type="predicted"/>
<gene>
    <name evidence="1" type="ordered locus">SBI_01460</name>
</gene>
<evidence type="ECO:0000313" key="2">
    <source>
        <dbReference type="Proteomes" id="UP000000377"/>
    </source>
</evidence>
<accession>D7CDR6</accession>
<dbReference type="EMBL" id="CP002047">
    <property type="protein sequence ID" value="ADI04581.1"/>
    <property type="molecule type" value="Genomic_DNA"/>
</dbReference>
<dbReference type="HOGENOM" id="CLU_1785736_0_0_11"/>
<protein>
    <submittedName>
        <fullName evidence="1">Putative methyltransferase</fullName>
    </submittedName>
</protein>
<organism evidence="1 2">
    <name type="scientific">Streptomyces bingchenggensis (strain BCW-1)</name>
    <dbReference type="NCBI Taxonomy" id="749414"/>
    <lineage>
        <taxon>Bacteria</taxon>
        <taxon>Bacillati</taxon>
        <taxon>Actinomycetota</taxon>
        <taxon>Actinomycetes</taxon>
        <taxon>Kitasatosporales</taxon>
        <taxon>Streptomycetaceae</taxon>
        <taxon>Streptomyces</taxon>
    </lineage>
</organism>
<dbReference type="InterPro" id="IPR029063">
    <property type="entry name" value="SAM-dependent_MTases_sf"/>
</dbReference>
<keyword evidence="1" id="KW-0489">Methyltransferase</keyword>
<dbReference type="GO" id="GO:0032259">
    <property type="term" value="P:methylation"/>
    <property type="evidence" value="ECO:0007669"/>
    <property type="project" value="UniProtKB-KW"/>
</dbReference>
<dbReference type="Gene3D" id="3.40.50.150">
    <property type="entry name" value="Vaccinia Virus protein VP39"/>
    <property type="match status" value="1"/>
</dbReference>
<name>D7CDR6_STRBB</name>
<dbReference type="KEGG" id="sbh:SBI_01460"/>
<dbReference type="Proteomes" id="UP000000377">
    <property type="component" value="Chromosome"/>
</dbReference>
<dbReference type="STRING" id="749414.SBI_01460"/>
<dbReference type="PATRIC" id="fig|749414.3.peg.1495"/>
<dbReference type="GO" id="GO:0008168">
    <property type="term" value="F:methyltransferase activity"/>
    <property type="evidence" value="ECO:0007669"/>
    <property type="project" value="UniProtKB-KW"/>
</dbReference>
<dbReference type="SUPFAM" id="SSF53335">
    <property type="entry name" value="S-adenosyl-L-methionine-dependent methyltransferases"/>
    <property type="match status" value="1"/>
</dbReference>
<dbReference type="AlphaFoldDB" id="D7CDR6"/>
<dbReference type="eggNOG" id="COG4106">
    <property type="taxonomic scope" value="Bacteria"/>
</dbReference>
<sequence>MPDATAVSTTALHCLGEDSPRRTCRQIAALLRPGRVLVNADHFPLDDTQPTQITAHVGIRRSERLRAFAHEDGESWWAATAKDPDLAGLLAERRRTGREVHQAVKGVGHNGLSLSRHTPLPRQAGFAQAGPVWQFGNSHVLVAVR</sequence>
<keyword evidence="2" id="KW-1185">Reference proteome</keyword>